<proteinExistence type="inferred from homology"/>
<organism evidence="2 3">
    <name type="scientific">Micromonospora pisi</name>
    <dbReference type="NCBI Taxonomy" id="589240"/>
    <lineage>
        <taxon>Bacteria</taxon>
        <taxon>Bacillati</taxon>
        <taxon>Actinomycetota</taxon>
        <taxon>Actinomycetes</taxon>
        <taxon>Micromonosporales</taxon>
        <taxon>Micromonosporaceae</taxon>
        <taxon>Micromonospora</taxon>
    </lineage>
</organism>
<dbReference type="Proteomes" id="UP000277671">
    <property type="component" value="Unassembled WGS sequence"/>
</dbReference>
<dbReference type="CDD" id="cd00865">
    <property type="entry name" value="PEBP_bact_arch"/>
    <property type="match status" value="1"/>
</dbReference>
<dbReference type="InterPro" id="IPR008914">
    <property type="entry name" value="PEBP"/>
</dbReference>
<protein>
    <submittedName>
        <fullName evidence="2">PBP family phospholipid-binding protein</fullName>
    </submittedName>
</protein>
<dbReference type="EMBL" id="RBKT01000001">
    <property type="protein sequence ID" value="RKR91642.1"/>
    <property type="molecule type" value="Genomic_DNA"/>
</dbReference>
<name>A0A495JTJ0_9ACTN</name>
<dbReference type="PANTHER" id="PTHR30289:SF1">
    <property type="entry name" value="PEBP (PHOSPHATIDYLETHANOLAMINE-BINDING PROTEIN) FAMILY PROTEIN"/>
    <property type="match status" value="1"/>
</dbReference>
<dbReference type="InterPro" id="IPR005247">
    <property type="entry name" value="YbhB_YbcL/LppC-like"/>
</dbReference>
<comment type="caution">
    <text evidence="2">The sequence shown here is derived from an EMBL/GenBank/DDBJ whole genome shotgun (WGS) entry which is preliminary data.</text>
</comment>
<dbReference type="PANTHER" id="PTHR30289">
    <property type="entry name" value="UNCHARACTERIZED PROTEIN YBCL-RELATED"/>
    <property type="match status" value="1"/>
</dbReference>
<keyword evidence="3" id="KW-1185">Reference proteome</keyword>
<evidence type="ECO:0000256" key="1">
    <source>
        <dbReference type="ARBA" id="ARBA00007120"/>
    </source>
</evidence>
<reference evidence="2 3" key="1">
    <citation type="submission" date="2018-10" db="EMBL/GenBank/DDBJ databases">
        <title>Sequencing the genomes of 1000 actinobacteria strains.</title>
        <authorList>
            <person name="Klenk H.-P."/>
        </authorList>
    </citation>
    <scope>NUCLEOTIDE SEQUENCE [LARGE SCALE GENOMIC DNA]</scope>
    <source>
        <strain evidence="2 3">DSM 45175</strain>
    </source>
</reference>
<dbReference type="InterPro" id="IPR036610">
    <property type="entry name" value="PEBP-like_sf"/>
</dbReference>
<sequence length="221" mass="22887">MGQRSVVDPGQPMHGGRRRAVTRTASLIVLVVVASLLTGCGQASPVYPMPTVDPKVAATPTTVANPTPAANPARTITVTSSVFAEGERIPERYTCNGGSERPPLAWSGDVGEAVAFALIVDDPDAPGFTYVHWIAYDIPATSREIPAGDLPADLLQASNSAGGPTWAPPCPPSGVHHYQFTVYALKQKIGLSAGTEAGEARKAIEAAAIRTGTLTGLYGNA</sequence>
<dbReference type="Pfam" id="PF01161">
    <property type="entry name" value="PBP"/>
    <property type="match status" value="1"/>
</dbReference>
<comment type="similarity">
    <text evidence="1">Belongs to the UPF0098 family.</text>
</comment>
<evidence type="ECO:0000313" key="3">
    <source>
        <dbReference type="Proteomes" id="UP000277671"/>
    </source>
</evidence>
<gene>
    <name evidence="2" type="ORF">BDK92_6044</name>
</gene>
<evidence type="ECO:0000313" key="2">
    <source>
        <dbReference type="EMBL" id="RKR91642.1"/>
    </source>
</evidence>
<dbReference type="NCBIfam" id="TIGR00481">
    <property type="entry name" value="YbhB/YbcL family Raf kinase inhibitor-like protein"/>
    <property type="match status" value="1"/>
</dbReference>
<accession>A0A495JTJ0</accession>
<dbReference type="AlphaFoldDB" id="A0A495JTJ0"/>
<dbReference type="Gene3D" id="3.90.280.10">
    <property type="entry name" value="PEBP-like"/>
    <property type="match status" value="1"/>
</dbReference>
<dbReference type="SUPFAM" id="SSF49777">
    <property type="entry name" value="PEBP-like"/>
    <property type="match status" value="1"/>
</dbReference>